<dbReference type="OrthoDB" id="194358at2759"/>
<dbReference type="Pfam" id="PF12796">
    <property type="entry name" value="Ank_2"/>
    <property type="match status" value="1"/>
</dbReference>
<comment type="caution">
    <text evidence="4">The sequence shown here is derived from an EMBL/GenBank/DDBJ whole genome shotgun (WGS) entry which is preliminary data.</text>
</comment>
<feature type="repeat" description="ANK" evidence="3">
    <location>
        <begin position="60"/>
        <end position="92"/>
    </location>
</feature>
<accession>A0A813BE78</accession>
<dbReference type="PANTHER" id="PTHR24173:SF74">
    <property type="entry name" value="ANKYRIN REPEAT DOMAIN-CONTAINING PROTEIN 16"/>
    <property type="match status" value="1"/>
</dbReference>
<dbReference type="AlphaFoldDB" id="A0A813BE78"/>
<evidence type="ECO:0000313" key="4">
    <source>
        <dbReference type="EMBL" id="CAE7901934.1"/>
    </source>
</evidence>
<dbReference type="PROSITE" id="PS50088">
    <property type="entry name" value="ANK_REPEAT"/>
    <property type="match status" value="1"/>
</dbReference>
<dbReference type="PANTHER" id="PTHR24173">
    <property type="entry name" value="ANKYRIN REPEAT CONTAINING"/>
    <property type="match status" value="1"/>
</dbReference>
<keyword evidence="2 3" id="KW-0040">ANK repeat</keyword>
<protein>
    <submittedName>
        <fullName evidence="4">Uncharacterized protein</fullName>
    </submittedName>
</protein>
<dbReference type="PROSITE" id="PS50297">
    <property type="entry name" value="ANK_REP_REGION"/>
    <property type="match status" value="1"/>
</dbReference>
<dbReference type="SUPFAM" id="SSF48403">
    <property type="entry name" value="Ankyrin repeat"/>
    <property type="match status" value="1"/>
</dbReference>
<dbReference type="Gene3D" id="1.25.40.20">
    <property type="entry name" value="Ankyrin repeat-containing domain"/>
    <property type="match status" value="2"/>
</dbReference>
<evidence type="ECO:0000313" key="5">
    <source>
        <dbReference type="Proteomes" id="UP000601435"/>
    </source>
</evidence>
<sequence length="190" mass="20610">MPWGTRPCTARLRLVECSADVNLVDAHGNTPLILAGIHDKRLVASMLLWGGAERDQQNHRGNTALHEAAISGAKDVAWLIVENGGERSVRIKNQDGKTPLDIAKESGAGNLLAEVTSVELLGQVIQMLICWNSWKAAEALIPKAIRRHASSQLWCPERGFSGTKPCLALAFCPEQPSPESSHCFILCTLP</sequence>
<keyword evidence="1" id="KW-0677">Repeat</keyword>
<gene>
    <name evidence="4" type="ORF">SNEC2469_LOCUS30386</name>
</gene>
<proteinExistence type="predicted"/>
<evidence type="ECO:0000256" key="2">
    <source>
        <dbReference type="ARBA" id="ARBA00023043"/>
    </source>
</evidence>
<dbReference type="InterPro" id="IPR002110">
    <property type="entry name" value="Ankyrin_rpt"/>
</dbReference>
<evidence type="ECO:0000256" key="1">
    <source>
        <dbReference type="ARBA" id="ARBA00022737"/>
    </source>
</evidence>
<evidence type="ECO:0000256" key="3">
    <source>
        <dbReference type="PROSITE-ProRule" id="PRU00023"/>
    </source>
</evidence>
<dbReference type="EMBL" id="CAJNJA010070819">
    <property type="protein sequence ID" value="CAE7901934.1"/>
    <property type="molecule type" value="Genomic_DNA"/>
</dbReference>
<dbReference type="InterPro" id="IPR036770">
    <property type="entry name" value="Ankyrin_rpt-contain_sf"/>
</dbReference>
<dbReference type="SMART" id="SM00248">
    <property type="entry name" value="ANK"/>
    <property type="match status" value="2"/>
</dbReference>
<dbReference type="Proteomes" id="UP000601435">
    <property type="component" value="Unassembled WGS sequence"/>
</dbReference>
<reference evidence="4" key="1">
    <citation type="submission" date="2021-02" db="EMBL/GenBank/DDBJ databases">
        <authorList>
            <person name="Dougan E. K."/>
            <person name="Rhodes N."/>
            <person name="Thang M."/>
            <person name="Chan C."/>
        </authorList>
    </citation>
    <scope>NUCLEOTIDE SEQUENCE</scope>
</reference>
<organism evidence="4 5">
    <name type="scientific">Symbiodinium necroappetens</name>
    <dbReference type="NCBI Taxonomy" id="1628268"/>
    <lineage>
        <taxon>Eukaryota</taxon>
        <taxon>Sar</taxon>
        <taxon>Alveolata</taxon>
        <taxon>Dinophyceae</taxon>
        <taxon>Suessiales</taxon>
        <taxon>Symbiodiniaceae</taxon>
        <taxon>Symbiodinium</taxon>
    </lineage>
</organism>
<keyword evidence="5" id="KW-1185">Reference proteome</keyword>
<name>A0A813BE78_9DINO</name>
<feature type="non-terminal residue" evidence="4">
    <location>
        <position position="190"/>
    </location>
</feature>